<dbReference type="CDD" id="cd07740">
    <property type="entry name" value="metallo-hydrolase-like_MBL-fold"/>
    <property type="match status" value="1"/>
</dbReference>
<dbReference type="Gene3D" id="3.60.15.10">
    <property type="entry name" value="Ribonuclease Z/Hydroxyacylglutathione hydrolase-like"/>
    <property type="match status" value="1"/>
</dbReference>
<keyword evidence="3" id="KW-1185">Reference proteome</keyword>
<evidence type="ECO:0000313" key="3">
    <source>
        <dbReference type="Proteomes" id="UP000323994"/>
    </source>
</evidence>
<reference evidence="2 3" key="1">
    <citation type="submission" date="2019-05" db="EMBL/GenBank/DDBJ databases">
        <authorList>
            <person name="Qu J.-H."/>
        </authorList>
    </citation>
    <scope>NUCLEOTIDE SEQUENCE [LARGE SCALE GENOMIC DNA]</scope>
    <source>
        <strain evidence="2 3">NS28</strain>
    </source>
</reference>
<dbReference type="SUPFAM" id="SSF56281">
    <property type="entry name" value="Metallo-hydrolase/oxidoreductase"/>
    <property type="match status" value="1"/>
</dbReference>
<dbReference type="InterPro" id="IPR001279">
    <property type="entry name" value="Metallo-B-lactamas"/>
</dbReference>
<dbReference type="SMART" id="SM00849">
    <property type="entry name" value="Lactamase_B"/>
    <property type="match status" value="1"/>
</dbReference>
<dbReference type="InterPro" id="IPR036866">
    <property type="entry name" value="RibonucZ/Hydroxyglut_hydro"/>
</dbReference>
<evidence type="ECO:0000313" key="2">
    <source>
        <dbReference type="EMBL" id="KAA6439255.1"/>
    </source>
</evidence>
<sequence length="245" mass="27402">METVELTVIGCSDAFGSGGRRNTCFHIKTPSTQFLIDCGASAFPGLKELNIDTEEISTIIISHFHGDHYGGLPFLLLEAARNLRKKPLTIVSPPGCRENMHQLLALLYPGSNIMEELDLNFLEFTDEEMVIRDDLKLIAKPVIHSEASLPHGIRIHTSGKIISYSGDTAWTENLIALSENADLFICECTFFTGKVKGHLNYTELARQLPKMNFRNILLTHLDKQMLKNRHKIAHACAEDGMKILI</sequence>
<evidence type="ECO:0000259" key="1">
    <source>
        <dbReference type="SMART" id="SM00849"/>
    </source>
</evidence>
<proteinExistence type="predicted"/>
<dbReference type="Pfam" id="PF23023">
    <property type="entry name" value="Anti-Pycsar_Apyc1"/>
    <property type="match status" value="1"/>
</dbReference>
<dbReference type="Proteomes" id="UP000323994">
    <property type="component" value="Unassembled WGS sequence"/>
</dbReference>
<dbReference type="EMBL" id="VBSN01000038">
    <property type="protein sequence ID" value="KAA6439255.1"/>
    <property type="molecule type" value="Genomic_DNA"/>
</dbReference>
<name>A0A5M8QSN5_9BACT</name>
<comment type="caution">
    <text evidence="2">The sequence shown here is derived from an EMBL/GenBank/DDBJ whole genome shotgun (WGS) entry which is preliminary data.</text>
</comment>
<organism evidence="2 3">
    <name type="scientific">Dyadobacter flavalbus</name>
    <dbReference type="NCBI Taxonomy" id="2579942"/>
    <lineage>
        <taxon>Bacteria</taxon>
        <taxon>Pseudomonadati</taxon>
        <taxon>Bacteroidota</taxon>
        <taxon>Cytophagia</taxon>
        <taxon>Cytophagales</taxon>
        <taxon>Spirosomataceae</taxon>
        <taxon>Dyadobacter</taxon>
    </lineage>
</organism>
<keyword evidence="2" id="KW-0378">Hydrolase</keyword>
<dbReference type="RefSeq" id="WP_139012505.1">
    <property type="nucleotide sequence ID" value="NZ_VBSN01000038.1"/>
</dbReference>
<protein>
    <submittedName>
        <fullName evidence="2">MBL fold metallo-hydrolase</fullName>
    </submittedName>
</protein>
<dbReference type="PANTHER" id="PTHR46018">
    <property type="entry name" value="ZINC PHOSPHODIESTERASE ELAC PROTEIN 1"/>
    <property type="match status" value="1"/>
</dbReference>
<feature type="domain" description="Metallo-beta-lactamase" evidence="1">
    <location>
        <begin position="21"/>
        <end position="220"/>
    </location>
</feature>
<accession>A0A5M8QSN5</accession>
<dbReference type="OrthoDB" id="9800940at2"/>
<gene>
    <name evidence="2" type="ORF">FEM33_13335</name>
</gene>
<dbReference type="AlphaFoldDB" id="A0A5M8QSN5"/>
<dbReference type="PANTHER" id="PTHR46018:SF7">
    <property type="entry name" value="RIBONUCLEASE Z"/>
    <property type="match status" value="1"/>
</dbReference>
<dbReference type="GO" id="GO:0042781">
    <property type="term" value="F:3'-tRNA processing endoribonuclease activity"/>
    <property type="evidence" value="ECO:0007669"/>
    <property type="project" value="TreeGrafter"/>
</dbReference>